<dbReference type="PROSITE" id="PS00801">
    <property type="entry name" value="TRANSKETOLASE_1"/>
    <property type="match status" value="1"/>
</dbReference>
<evidence type="ECO:0000256" key="8">
    <source>
        <dbReference type="ARBA" id="ARBA00023052"/>
    </source>
</evidence>
<feature type="binding site" evidence="11">
    <location>
        <position position="73"/>
    </location>
    <ligand>
        <name>thiamine diphosphate</name>
        <dbReference type="ChEBI" id="CHEBI:58937"/>
    </ligand>
</feature>
<dbReference type="GO" id="GO:0009228">
    <property type="term" value="P:thiamine biosynthetic process"/>
    <property type="evidence" value="ECO:0007669"/>
    <property type="project" value="UniProtKB-UniRule"/>
</dbReference>
<keyword evidence="7 11" id="KW-0784">Thiamine biosynthesis</keyword>
<evidence type="ECO:0000256" key="9">
    <source>
        <dbReference type="ARBA" id="ARBA00023229"/>
    </source>
</evidence>
<accession>A0A7U4QMG7</accession>
<dbReference type="KEGG" id="daw:HS1_002251"/>
<protein>
    <recommendedName>
        <fullName evidence="11">1-deoxy-D-xylulose-5-phosphate synthase</fullName>
        <ecNumber evidence="11">2.2.1.7</ecNumber>
    </recommendedName>
    <alternativeName>
        <fullName evidence="11">1-deoxyxylulose-5-phosphate synthase</fullName>
        <shortName evidence="11">DXP synthase</shortName>
        <shortName evidence="11">DXPS</shortName>
    </alternativeName>
</protein>
<dbReference type="InterPro" id="IPR033248">
    <property type="entry name" value="Transketolase_C"/>
</dbReference>
<dbReference type="SUPFAM" id="SSF52518">
    <property type="entry name" value="Thiamin diphosphate-binding fold (THDP-binding)"/>
    <property type="match status" value="2"/>
</dbReference>
<evidence type="ECO:0000256" key="5">
    <source>
        <dbReference type="ARBA" id="ARBA00022723"/>
    </source>
</evidence>
<dbReference type="InterPro" id="IPR029061">
    <property type="entry name" value="THDP-binding"/>
</dbReference>
<comment type="catalytic activity">
    <reaction evidence="11">
        <text>D-glyceraldehyde 3-phosphate + pyruvate + H(+) = 1-deoxy-D-xylulose 5-phosphate + CO2</text>
        <dbReference type="Rhea" id="RHEA:12605"/>
        <dbReference type="ChEBI" id="CHEBI:15361"/>
        <dbReference type="ChEBI" id="CHEBI:15378"/>
        <dbReference type="ChEBI" id="CHEBI:16526"/>
        <dbReference type="ChEBI" id="CHEBI:57792"/>
        <dbReference type="ChEBI" id="CHEBI:59776"/>
        <dbReference type="EC" id="2.2.1.7"/>
    </reaction>
</comment>
<dbReference type="InterPro" id="IPR005477">
    <property type="entry name" value="Dxylulose-5-P_synthase"/>
</dbReference>
<dbReference type="EMBL" id="CP013015">
    <property type="protein sequence ID" value="AMM42037.1"/>
    <property type="molecule type" value="Genomic_DNA"/>
</dbReference>
<comment type="cofactor">
    <cofactor evidence="11">
        <name>Mg(2+)</name>
        <dbReference type="ChEBI" id="CHEBI:18420"/>
    </cofactor>
    <text evidence="11">Binds 1 Mg(2+) ion per subunit.</text>
</comment>
<dbReference type="GO" id="GO:0019288">
    <property type="term" value="P:isopentenyl diphosphate biosynthetic process, methylerythritol 4-phosphate pathway"/>
    <property type="evidence" value="ECO:0007669"/>
    <property type="project" value="TreeGrafter"/>
</dbReference>
<feature type="binding site" evidence="11">
    <location>
        <begin position="114"/>
        <end position="116"/>
    </location>
    <ligand>
        <name>thiamine diphosphate</name>
        <dbReference type="ChEBI" id="CHEBI:58937"/>
    </ligand>
</feature>
<dbReference type="FunFam" id="3.40.50.970:FF:000005">
    <property type="entry name" value="1-deoxy-D-xylulose-5-phosphate synthase"/>
    <property type="match status" value="1"/>
</dbReference>
<comment type="function">
    <text evidence="10 11">Catalyzes the acyloin condensation reaction between C atoms 2 and 3 of pyruvate and glyceraldehyde 3-phosphate to yield 1-deoxy-D-xylulose-5-phosphate (DXP).</text>
</comment>
<dbReference type="SUPFAM" id="SSF52922">
    <property type="entry name" value="TK C-terminal domain-like"/>
    <property type="match status" value="1"/>
</dbReference>
<evidence type="ECO:0000256" key="7">
    <source>
        <dbReference type="ARBA" id="ARBA00022977"/>
    </source>
</evidence>
<dbReference type="GO" id="GO:0008661">
    <property type="term" value="F:1-deoxy-D-xylulose-5-phosphate synthase activity"/>
    <property type="evidence" value="ECO:0007669"/>
    <property type="project" value="UniProtKB-UniRule"/>
</dbReference>
<comment type="pathway">
    <text evidence="1 11">Metabolic intermediate biosynthesis; 1-deoxy-D-xylulose 5-phosphate biosynthesis; 1-deoxy-D-xylulose 5-phosphate from D-glyceraldehyde 3-phosphate and pyruvate: step 1/1.</text>
</comment>
<dbReference type="UniPathway" id="UPA00064">
    <property type="reaction ID" value="UER00091"/>
</dbReference>
<evidence type="ECO:0000259" key="12">
    <source>
        <dbReference type="SMART" id="SM00861"/>
    </source>
</evidence>
<dbReference type="Pfam" id="PF13292">
    <property type="entry name" value="DXP_synthase_N"/>
    <property type="match status" value="1"/>
</dbReference>
<dbReference type="PANTHER" id="PTHR43322">
    <property type="entry name" value="1-D-DEOXYXYLULOSE 5-PHOSPHATE SYNTHASE-RELATED"/>
    <property type="match status" value="1"/>
</dbReference>
<dbReference type="GO" id="GO:0000287">
    <property type="term" value="F:magnesium ion binding"/>
    <property type="evidence" value="ECO:0007669"/>
    <property type="project" value="UniProtKB-UniRule"/>
</dbReference>
<evidence type="ECO:0000256" key="4">
    <source>
        <dbReference type="ARBA" id="ARBA00022679"/>
    </source>
</evidence>
<keyword evidence="6 11" id="KW-0460">Magnesium</keyword>
<gene>
    <name evidence="11" type="primary">dxs</name>
    <name evidence="13" type="ORF">HS1_002251</name>
</gene>
<evidence type="ECO:0000256" key="11">
    <source>
        <dbReference type="HAMAP-Rule" id="MF_00315"/>
    </source>
</evidence>
<keyword evidence="5 11" id="KW-0479">Metal-binding</keyword>
<evidence type="ECO:0000256" key="2">
    <source>
        <dbReference type="ARBA" id="ARBA00011081"/>
    </source>
</evidence>
<dbReference type="InterPro" id="IPR009014">
    <property type="entry name" value="Transketo_C/PFOR_II"/>
</dbReference>
<proteinExistence type="inferred from homology"/>
<feature type="binding site" evidence="11">
    <location>
        <position position="145"/>
    </location>
    <ligand>
        <name>Mg(2+)</name>
        <dbReference type="ChEBI" id="CHEBI:18420"/>
    </ligand>
</feature>
<keyword evidence="4 11" id="KW-0808">Transferase</keyword>
<sequence length="648" mass="71902">MGILDKVQTPKDLKSLSLNELETLAQEIRETIIQTVAKTGGHLAPSLGTVELTLALHYVFDTPRDKIIWDVGHQTYAHKLVTGRKHLFSTLREYRGLSGFPHRGESVYDSFGTGHASTSISAALGMAISRDLKGEKHKVIAVIGDGAMTGGLAFEALNHAGELDKDLIVVLNDNKMSISHNVGALSHFLSRKFTSRAFRQFKKGVERFLSSLPAGENLVQLAKRSEDSFMSLFTPGMLFLSLHFDYLGPINGHNLNKLIKAFEHIKEMEGPILVHVLTTKGKGYEPAEKDPTNYHGVGKLYLRENSGKVNYFSTEKGITYTQVFAETLVELANKDKRIVGITAAMPEGTGLALLQKHFPERFFDVGIAEEHAVTLAAGMATQGLRPVVAVYSTFLQRAYDQIIHDVCLQRLPVVFAIDRGGIVGEDGPTHHGVFDLSFLRVIPHLVLMSPKDENELRHMLKTALEYEGPIALRYPRGKAMGVSLEESLKTLPIGESEILIQGEDVLILAIGHTVMPALQAIEQLQEEGFYPALVNARFVKPLDKTLLREKAPEFRAIVTIEENVLMGGFGSAVMELLRDLNINIPVYRVGLPDQFIEHGGQNILRGKYGLDKEGIYEHVKKVFLKYVSKRKIRQITFRKRPGAQSRTG</sequence>
<organism evidence="13 14">
    <name type="scientific">Desulfofervidus auxilii</name>
    <dbReference type="NCBI Taxonomy" id="1621989"/>
    <lineage>
        <taxon>Bacteria</taxon>
        <taxon>Pseudomonadati</taxon>
        <taxon>Thermodesulfobacteriota</taxon>
        <taxon>Candidatus Desulfofervidia</taxon>
        <taxon>Candidatus Desulfofervidales</taxon>
        <taxon>Candidatus Desulfofervidaceae</taxon>
        <taxon>Candidatus Desulfofervidus</taxon>
    </lineage>
</organism>
<keyword evidence="9 11" id="KW-0414">Isoprene biosynthesis</keyword>
<dbReference type="InterPro" id="IPR049557">
    <property type="entry name" value="Transketolase_CS"/>
</dbReference>
<dbReference type="FunFam" id="3.40.50.920:FF:000002">
    <property type="entry name" value="1-deoxy-D-xylulose-5-phosphate synthase"/>
    <property type="match status" value="1"/>
</dbReference>
<keyword evidence="14" id="KW-1185">Reference proteome</keyword>
<dbReference type="Pfam" id="PF02780">
    <property type="entry name" value="Transketolase_C"/>
    <property type="match status" value="1"/>
</dbReference>
<feature type="domain" description="Transketolase-like pyrimidine-binding" evidence="12">
    <location>
        <begin position="318"/>
        <end position="482"/>
    </location>
</feature>
<dbReference type="GO" id="GO:0016114">
    <property type="term" value="P:terpenoid biosynthetic process"/>
    <property type="evidence" value="ECO:0007669"/>
    <property type="project" value="UniProtKB-UniRule"/>
</dbReference>
<dbReference type="AlphaFoldDB" id="A0A7U4QMG7"/>
<dbReference type="InterPro" id="IPR005475">
    <property type="entry name" value="Transketolase-like_Pyr-bd"/>
</dbReference>
<evidence type="ECO:0000313" key="13">
    <source>
        <dbReference type="EMBL" id="AMM42037.1"/>
    </source>
</evidence>
<feature type="binding site" evidence="11">
    <location>
        <begin position="146"/>
        <end position="147"/>
    </location>
    <ligand>
        <name>thiamine diphosphate</name>
        <dbReference type="ChEBI" id="CHEBI:58937"/>
    </ligand>
</feature>
<dbReference type="PROSITE" id="PS00802">
    <property type="entry name" value="TRANSKETOLASE_2"/>
    <property type="match status" value="1"/>
</dbReference>
<evidence type="ECO:0000313" key="14">
    <source>
        <dbReference type="Proteomes" id="UP000070560"/>
    </source>
</evidence>
<evidence type="ECO:0000256" key="3">
    <source>
        <dbReference type="ARBA" id="ARBA00011738"/>
    </source>
</evidence>
<dbReference type="Proteomes" id="UP000070560">
    <property type="component" value="Chromosome"/>
</dbReference>
<dbReference type="InterPro" id="IPR020826">
    <property type="entry name" value="Transketolase_BS"/>
</dbReference>
<comment type="cofactor">
    <cofactor evidence="11">
        <name>thiamine diphosphate</name>
        <dbReference type="ChEBI" id="CHEBI:58937"/>
    </cofactor>
    <text evidence="11">Binds 1 thiamine pyrophosphate per subunit.</text>
</comment>
<dbReference type="GO" id="GO:0030976">
    <property type="term" value="F:thiamine pyrophosphate binding"/>
    <property type="evidence" value="ECO:0007669"/>
    <property type="project" value="UniProtKB-UniRule"/>
</dbReference>
<dbReference type="SMART" id="SM00861">
    <property type="entry name" value="Transket_pyr"/>
    <property type="match status" value="1"/>
</dbReference>
<comment type="similarity">
    <text evidence="2 11">Belongs to the transketolase family. DXPS subfamily.</text>
</comment>
<dbReference type="GO" id="GO:0005829">
    <property type="term" value="C:cytosol"/>
    <property type="evidence" value="ECO:0007669"/>
    <property type="project" value="TreeGrafter"/>
</dbReference>
<dbReference type="PANTHER" id="PTHR43322:SF5">
    <property type="entry name" value="1-DEOXY-D-XYLULOSE-5-PHOSPHATE SYNTHASE, CHLOROPLASTIC"/>
    <property type="match status" value="1"/>
</dbReference>
<dbReference type="RefSeq" id="WP_066065521.1">
    <property type="nucleotide sequence ID" value="NZ_CP013015.1"/>
</dbReference>
<reference evidence="13 14" key="1">
    <citation type="submission" date="2015-10" db="EMBL/GenBank/DDBJ databases">
        <title>Candidatus Desulfofervidus auxilii, a hydrogenotrophic sulfate-reducing bacterium involved in the thermophilic anaerobic oxidation of methane.</title>
        <authorList>
            <person name="Krukenberg V."/>
            <person name="Richter M."/>
            <person name="Wegener G."/>
        </authorList>
    </citation>
    <scope>NUCLEOTIDE SEQUENCE [LARGE SCALE GENOMIC DNA]</scope>
    <source>
        <strain evidence="13 14">HS1</strain>
    </source>
</reference>
<keyword evidence="8 11" id="KW-0786">Thiamine pyrophosphate</keyword>
<dbReference type="Gene3D" id="3.40.50.970">
    <property type="match status" value="2"/>
</dbReference>
<comment type="subunit">
    <text evidence="3 11">Homodimer.</text>
</comment>
<dbReference type="Gene3D" id="3.40.50.920">
    <property type="match status" value="1"/>
</dbReference>
<dbReference type="NCBIfam" id="NF003933">
    <property type="entry name" value="PRK05444.2-2"/>
    <property type="match status" value="1"/>
</dbReference>
<dbReference type="NCBIfam" id="TIGR00204">
    <property type="entry name" value="dxs"/>
    <property type="match status" value="1"/>
</dbReference>
<dbReference type="Pfam" id="PF02779">
    <property type="entry name" value="Transket_pyr"/>
    <property type="match status" value="1"/>
</dbReference>
<evidence type="ECO:0000256" key="10">
    <source>
        <dbReference type="ARBA" id="ARBA00055605"/>
    </source>
</evidence>
<feature type="binding site" evidence="11">
    <location>
        <position position="174"/>
    </location>
    <ligand>
        <name>thiamine diphosphate</name>
        <dbReference type="ChEBI" id="CHEBI:58937"/>
    </ligand>
</feature>
<evidence type="ECO:0000256" key="6">
    <source>
        <dbReference type="ARBA" id="ARBA00022842"/>
    </source>
</evidence>
<name>A0A7U4QMG7_DESA2</name>
<dbReference type="CDD" id="cd07033">
    <property type="entry name" value="TPP_PYR_DXS_TK_like"/>
    <property type="match status" value="1"/>
</dbReference>
<dbReference type="CDD" id="cd02007">
    <property type="entry name" value="TPP_DXS"/>
    <property type="match status" value="1"/>
</dbReference>
<dbReference type="EC" id="2.2.1.7" evidence="11"/>
<feature type="binding site" evidence="11">
    <location>
        <position position="284"/>
    </location>
    <ligand>
        <name>thiamine diphosphate</name>
        <dbReference type="ChEBI" id="CHEBI:58937"/>
    </ligand>
</feature>
<feature type="binding site" evidence="11">
    <location>
        <position position="369"/>
    </location>
    <ligand>
        <name>thiamine diphosphate</name>
        <dbReference type="ChEBI" id="CHEBI:58937"/>
    </ligand>
</feature>
<evidence type="ECO:0000256" key="1">
    <source>
        <dbReference type="ARBA" id="ARBA00004980"/>
    </source>
</evidence>
<feature type="binding site" evidence="11">
    <location>
        <position position="174"/>
    </location>
    <ligand>
        <name>Mg(2+)</name>
        <dbReference type="ChEBI" id="CHEBI:18420"/>
    </ligand>
</feature>
<dbReference type="HAMAP" id="MF_00315">
    <property type="entry name" value="DXP_synth"/>
    <property type="match status" value="1"/>
</dbReference>